<feature type="transmembrane region" description="Helical" evidence="13">
    <location>
        <begin position="93"/>
        <end position="115"/>
    </location>
</feature>
<evidence type="ECO:0000256" key="2">
    <source>
        <dbReference type="ARBA" id="ARBA00004651"/>
    </source>
</evidence>
<dbReference type="KEGG" id="eio:H9L01_09245"/>
<evidence type="ECO:0000256" key="3">
    <source>
        <dbReference type="ARBA" id="ARBA00010199"/>
    </source>
</evidence>
<feature type="transmembrane region" description="Helical" evidence="13">
    <location>
        <begin position="192"/>
        <end position="217"/>
    </location>
</feature>
<evidence type="ECO:0000256" key="11">
    <source>
        <dbReference type="ARBA" id="ARBA00023136"/>
    </source>
</evidence>
<feature type="transmembrane region" description="Helical" evidence="13">
    <location>
        <begin position="394"/>
        <end position="413"/>
    </location>
</feature>
<keyword evidence="8 13" id="KW-0812">Transmembrane</keyword>
<feature type="transmembrane region" description="Helical" evidence="13">
    <location>
        <begin position="58"/>
        <end position="81"/>
    </location>
</feature>
<feature type="transmembrane region" description="Helical" evidence="13">
    <location>
        <begin position="364"/>
        <end position="382"/>
    </location>
</feature>
<dbReference type="PANTHER" id="PTHR43298">
    <property type="entry name" value="MULTIDRUG RESISTANCE PROTEIN NORM-RELATED"/>
    <property type="match status" value="1"/>
</dbReference>
<name>A0A7G9RY68_9FIRM</name>
<dbReference type="GO" id="GO:0015297">
    <property type="term" value="F:antiporter activity"/>
    <property type="evidence" value="ECO:0007669"/>
    <property type="project" value="UniProtKB-KW"/>
</dbReference>
<dbReference type="InterPro" id="IPR050222">
    <property type="entry name" value="MATE_MdtK"/>
</dbReference>
<keyword evidence="5" id="KW-0813">Transport</keyword>
<evidence type="ECO:0000313" key="14">
    <source>
        <dbReference type="EMBL" id="QNN60543.1"/>
    </source>
</evidence>
<dbReference type="EMBL" id="CP060715">
    <property type="protein sequence ID" value="QNN60543.1"/>
    <property type="molecule type" value="Genomic_DNA"/>
</dbReference>
<evidence type="ECO:0000256" key="4">
    <source>
        <dbReference type="ARBA" id="ARBA00020268"/>
    </source>
</evidence>
<evidence type="ECO:0000256" key="1">
    <source>
        <dbReference type="ARBA" id="ARBA00003408"/>
    </source>
</evidence>
<dbReference type="PANTHER" id="PTHR43298:SF2">
    <property type="entry name" value="FMN_FAD EXPORTER YEEO-RELATED"/>
    <property type="match status" value="1"/>
</dbReference>
<feature type="transmembrane region" description="Helical" evidence="13">
    <location>
        <begin position="166"/>
        <end position="186"/>
    </location>
</feature>
<keyword evidence="6" id="KW-0050">Antiport</keyword>
<comment type="subcellular location">
    <subcellularLocation>
        <location evidence="2">Cell membrane</location>
        <topology evidence="2">Multi-pass membrane protein</topology>
    </subcellularLocation>
</comment>
<keyword evidence="11 13" id="KW-0472">Membrane</keyword>
<dbReference type="InterPro" id="IPR002528">
    <property type="entry name" value="MATE_fam"/>
</dbReference>
<evidence type="ECO:0000256" key="8">
    <source>
        <dbReference type="ARBA" id="ARBA00022692"/>
    </source>
</evidence>
<protein>
    <recommendedName>
        <fullName evidence="4">Probable multidrug resistance protein NorM</fullName>
    </recommendedName>
    <alternativeName>
        <fullName evidence="12">Multidrug-efflux transporter</fullName>
    </alternativeName>
</protein>
<dbReference type="PIRSF" id="PIRSF006603">
    <property type="entry name" value="DinF"/>
    <property type="match status" value="1"/>
</dbReference>
<evidence type="ECO:0000256" key="13">
    <source>
        <dbReference type="SAM" id="Phobius"/>
    </source>
</evidence>
<dbReference type="RefSeq" id="WP_187533671.1">
    <property type="nucleotide sequence ID" value="NZ_CBCSHU010000010.1"/>
</dbReference>
<keyword evidence="15" id="KW-1185">Reference proteome</keyword>
<keyword evidence="10" id="KW-0406">Ion transport</keyword>
<evidence type="ECO:0000256" key="9">
    <source>
        <dbReference type="ARBA" id="ARBA00022989"/>
    </source>
</evidence>
<dbReference type="GO" id="GO:0042910">
    <property type="term" value="F:xenobiotic transmembrane transporter activity"/>
    <property type="evidence" value="ECO:0007669"/>
    <property type="project" value="InterPro"/>
</dbReference>
<feature type="transmembrane region" description="Helical" evidence="13">
    <location>
        <begin position="322"/>
        <end position="344"/>
    </location>
</feature>
<feature type="transmembrane region" description="Helical" evidence="13">
    <location>
        <begin position="135"/>
        <end position="154"/>
    </location>
</feature>
<comment type="similarity">
    <text evidence="3">Belongs to the multi antimicrobial extrusion (MATE) (TC 2.A.66.1) family.</text>
</comment>
<evidence type="ECO:0000313" key="15">
    <source>
        <dbReference type="Proteomes" id="UP000515928"/>
    </source>
</evidence>
<keyword evidence="9 13" id="KW-1133">Transmembrane helix</keyword>
<dbReference type="NCBIfam" id="TIGR00797">
    <property type="entry name" value="matE"/>
    <property type="match status" value="1"/>
</dbReference>
<comment type="function">
    <text evidence="1">Multidrug efflux pump.</text>
</comment>
<accession>A0A7G9RY68</accession>
<dbReference type="GO" id="GO:0005886">
    <property type="term" value="C:plasma membrane"/>
    <property type="evidence" value="ECO:0007669"/>
    <property type="project" value="UniProtKB-SubCell"/>
</dbReference>
<dbReference type="InterPro" id="IPR048279">
    <property type="entry name" value="MdtK-like"/>
</dbReference>
<evidence type="ECO:0000256" key="6">
    <source>
        <dbReference type="ARBA" id="ARBA00022449"/>
    </source>
</evidence>
<feature type="transmembrane region" description="Helical" evidence="13">
    <location>
        <begin position="246"/>
        <end position="268"/>
    </location>
</feature>
<dbReference type="Proteomes" id="UP000515928">
    <property type="component" value="Chromosome"/>
</dbReference>
<feature type="transmembrane region" description="Helical" evidence="13">
    <location>
        <begin position="288"/>
        <end position="310"/>
    </location>
</feature>
<organism evidence="14 15">
    <name type="scientific">Erysipelothrix inopinata</name>
    <dbReference type="NCBI Taxonomy" id="225084"/>
    <lineage>
        <taxon>Bacteria</taxon>
        <taxon>Bacillati</taxon>
        <taxon>Bacillota</taxon>
        <taxon>Erysipelotrichia</taxon>
        <taxon>Erysipelotrichales</taxon>
        <taxon>Erysipelotrichaceae</taxon>
        <taxon>Erysipelothrix</taxon>
    </lineage>
</organism>
<evidence type="ECO:0000256" key="5">
    <source>
        <dbReference type="ARBA" id="ARBA00022448"/>
    </source>
</evidence>
<keyword evidence="7" id="KW-1003">Cell membrane</keyword>
<evidence type="ECO:0000256" key="10">
    <source>
        <dbReference type="ARBA" id="ARBA00023065"/>
    </source>
</evidence>
<evidence type="ECO:0000256" key="12">
    <source>
        <dbReference type="ARBA" id="ARBA00031636"/>
    </source>
</evidence>
<dbReference type="AlphaFoldDB" id="A0A7G9RY68"/>
<reference evidence="14 15" key="1">
    <citation type="submission" date="2020-08" db="EMBL/GenBank/DDBJ databases">
        <title>Genome sequence of Erysipelothrix inopinata DSM 15511T.</title>
        <authorList>
            <person name="Hyun D.-W."/>
            <person name="Bae J.-W."/>
        </authorList>
    </citation>
    <scope>NUCLEOTIDE SEQUENCE [LARGE SCALE GENOMIC DNA]</scope>
    <source>
        <strain evidence="14 15">DSM 15511</strain>
    </source>
</reference>
<evidence type="ECO:0000256" key="7">
    <source>
        <dbReference type="ARBA" id="ARBA00022475"/>
    </source>
</evidence>
<dbReference type="GO" id="GO:0006811">
    <property type="term" value="P:monoatomic ion transport"/>
    <property type="evidence" value="ECO:0007669"/>
    <property type="project" value="UniProtKB-KW"/>
</dbReference>
<dbReference type="Pfam" id="PF01554">
    <property type="entry name" value="MatE"/>
    <property type="match status" value="2"/>
</dbReference>
<proteinExistence type="inferred from homology"/>
<gene>
    <name evidence="14" type="ORF">H9L01_09245</name>
</gene>
<sequence>MALKNIFGDWSFYKKVLIIAIPLMLQQLVSTSVNLLDNLMIGQLGDHALAGVATVNRYFMIAVFGTNGIIAASAVFMAQFFGAEDKNSMQETFRYALIASFVVMMTFVCLAMLFPENIIRFFVNDSVVISNGMDYIYVCALTFIPNLFTLAIAGSMRATGDSRTPLVASFISMATNAFFNYGLIYGHFGFPALGVLGGAIGTLIARSVELSFILYFLKTGEYQFKTNLKNIFSVSKNLVKKITNKALPLAVNEVLWATGMALLLRFYATRGADVISGYSISTTVSDMFFTMNAGMSVAITILVSQPLGANKLDEARDNGYKILGFGVILSMFFGTLLFGSTFIIPSIYHVSESAMHTAQTFLRIMSPLFSIYVLNTTCYFILRAGGDTKSTLLLDSGYMWCVNLVAVGIATYTTNWSIIALYLVGQSTDILKLVFALRFVRKEKWIVNLTADDDEILELELV</sequence>